<sequence length="161" mass="18643">MPTYNNIRILHATTPKYFEKCLEVREEVFINEQKHPIAIERDGFDDICQHWVAVCDKVNEDGTIDADYPIGNVRLMPKPNGVAKLGRLGVLSSARGLHVGQMLVKAFIEYCKQTEYTTIVLHAQNDKRGFYERLGFKVEEGDDETFMESHTLHVRMWMRNL</sequence>
<dbReference type="Proteomes" id="UP000242381">
    <property type="component" value="Unassembled WGS sequence"/>
</dbReference>
<dbReference type="GO" id="GO:0006048">
    <property type="term" value="P:UDP-N-acetylglucosamine biosynthetic process"/>
    <property type="evidence" value="ECO:0007669"/>
    <property type="project" value="UniProtKB-UniRule"/>
</dbReference>
<dbReference type="VEuPathDB" id="FungiDB:BCV72DRAFT_203539"/>
<dbReference type="PROSITE" id="PS51186">
    <property type="entry name" value="GNAT"/>
    <property type="match status" value="1"/>
</dbReference>
<dbReference type="PANTHER" id="PTHR13355">
    <property type="entry name" value="GLUCOSAMINE 6-PHOSPHATE N-ACETYLTRANSFERASE"/>
    <property type="match status" value="1"/>
</dbReference>
<dbReference type="UniPathway" id="UPA00113">
    <property type="reaction ID" value="UER00529"/>
</dbReference>
<comment type="similarity">
    <text evidence="1">Belongs to the acetyltransferase family. GNA1 subfamily.</text>
</comment>
<dbReference type="InterPro" id="IPR016181">
    <property type="entry name" value="Acyl_CoA_acyltransferase"/>
</dbReference>
<name>A0A0A1NHL9_RHIZD</name>
<dbReference type="PANTHER" id="PTHR13355:SF11">
    <property type="entry name" value="GLUCOSAMINE 6-PHOSPHATE N-ACETYLTRANSFERASE"/>
    <property type="match status" value="1"/>
</dbReference>
<reference evidence="3 4" key="1">
    <citation type="journal article" date="2016" name="Proc. Natl. Acad. Sci. U.S.A.">
        <title>Lipid metabolic changes in an early divergent fungus govern the establishment of a mutualistic symbiosis with endobacteria.</title>
        <authorList>
            <person name="Lastovetsky O.A."/>
            <person name="Gaspar M.L."/>
            <person name="Mondo S.J."/>
            <person name="LaButti K.M."/>
            <person name="Sandor L."/>
            <person name="Grigoriev I.V."/>
            <person name="Henry S.A."/>
            <person name="Pawlowska T.E."/>
        </authorList>
    </citation>
    <scope>NUCLEOTIDE SEQUENCE [LARGE SCALE GENOMIC DNA]</scope>
    <source>
        <strain evidence="3 4">ATCC 11559</strain>
    </source>
</reference>
<dbReference type="CDD" id="cd04301">
    <property type="entry name" value="NAT_SF"/>
    <property type="match status" value="1"/>
</dbReference>
<dbReference type="Pfam" id="PF00583">
    <property type="entry name" value="Acetyltransf_1"/>
    <property type="match status" value="1"/>
</dbReference>
<evidence type="ECO:0000256" key="1">
    <source>
        <dbReference type="RuleBase" id="RU365086"/>
    </source>
</evidence>
<proteinExistence type="inferred from homology"/>
<comment type="pathway">
    <text evidence="1">Nucleotide-sugar biosynthesis; UDP-N-acetyl-alpha-D-glucosamine biosynthesis; N-acetyl-alpha-D-glucosamine 1-phosphate from alpha-D-glucosamine 6-phosphate (route I): step 1/2.</text>
</comment>
<dbReference type="SUPFAM" id="SSF55729">
    <property type="entry name" value="Acyl-CoA N-acyltransferases (Nat)"/>
    <property type="match status" value="1"/>
</dbReference>
<comment type="catalytic activity">
    <reaction evidence="1">
        <text>D-glucosamine 6-phosphate + acetyl-CoA = N-acetyl-D-glucosamine 6-phosphate + CoA + H(+)</text>
        <dbReference type="Rhea" id="RHEA:10292"/>
        <dbReference type="ChEBI" id="CHEBI:15378"/>
        <dbReference type="ChEBI" id="CHEBI:57287"/>
        <dbReference type="ChEBI" id="CHEBI:57288"/>
        <dbReference type="ChEBI" id="CHEBI:57513"/>
        <dbReference type="ChEBI" id="CHEBI:58725"/>
        <dbReference type="EC" id="2.3.1.4"/>
    </reaction>
</comment>
<evidence type="ECO:0000313" key="3">
    <source>
        <dbReference type="EMBL" id="ORE15254.1"/>
    </source>
</evidence>
<dbReference type="OMA" id="PHVEMRK"/>
<dbReference type="InterPro" id="IPR000182">
    <property type="entry name" value="GNAT_dom"/>
</dbReference>
<keyword evidence="1 3" id="KW-0012">Acyltransferase</keyword>
<dbReference type="GO" id="GO:0004343">
    <property type="term" value="F:glucosamine 6-phosphate N-acetyltransferase activity"/>
    <property type="evidence" value="ECO:0007669"/>
    <property type="project" value="UniProtKB-UniRule"/>
</dbReference>
<dbReference type="EC" id="2.3.1.4" evidence="1"/>
<evidence type="ECO:0000313" key="4">
    <source>
        <dbReference type="Proteomes" id="UP000242381"/>
    </source>
</evidence>
<accession>A0A0A1NHL9</accession>
<dbReference type="EMBL" id="KV921432">
    <property type="protein sequence ID" value="ORE15254.1"/>
    <property type="molecule type" value="Genomic_DNA"/>
</dbReference>
<evidence type="ECO:0000259" key="2">
    <source>
        <dbReference type="PROSITE" id="PS51186"/>
    </source>
</evidence>
<protein>
    <recommendedName>
        <fullName evidence="1">Glucosamine 6-phosphate N-acetyltransferase</fullName>
        <ecNumber evidence="1">2.3.1.4</ecNumber>
    </recommendedName>
</protein>
<dbReference type="InterPro" id="IPR039143">
    <property type="entry name" value="GNPNAT1-like"/>
</dbReference>
<keyword evidence="1 3" id="KW-0808">Transferase</keyword>
<gene>
    <name evidence="3" type="ORF">BCV71DRAFT_245321</name>
</gene>
<feature type="domain" description="N-acetyltransferase" evidence="2">
    <location>
        <begin position="7"/>
        <end position="161"/>
    </location>
</feature>
<organism evidence="3 4">
    <name type="scientific">Rhizopus microsporus</name>
    <dbReference type="NCBI Taxonomy" id="58291"/>
    <lineage>
        <taxon>Eukaryota</taxon>
        <taxon>Fungi</taxon>
        <taxon>Fungi incertae sedis</taxon>
        <taxon>Mucoromycota</taxon>
        <taxon>Mucoromycotina</taxon>
        <taxon>Mucoromycetes</taxon>
        <taxon>Mucorales</taxon>
        <taxon>Mucorineae</taxon>
        <taxon>Rhizopodaceae</taxon>
        <taxon>Rhizopus</taxon>
    </lineage>
</organism>
<dbReference type="Gene3D" id="3.40.630.30">
    <property type="match status" value="1"/>
</dbReference>
<dbReference type="AlphaFoldDB" id="A0A0A1NHL9"/>